<feature type="region of interest" description="Disordered" evidence="1">
    <location>
        <begin position="86"/>
        <end position="105"/>
    </location>
</feature>
<dbReference type="Pfam" id="PF16841">
    <property type="entry name" value="CBM60"/>
    <property type="match status" value="1"/>
</dbReference>
<feature type="compositionally biased region" description="Low complexity" evidence="1">
    <location>
        <begin position="89"/>
        <end position="98"/>
    </location>
</feature>
<feature type="region of interest" description="Disordered" evidence="1">
    <location>
        <begin position="32"/>
        <end position="57"/>
    </location>
</feature>
<dbReference type="InterPro" id="IPR031768">
    <property type="entry name" value="CBM60_xylan-bd"/>
</dbReference>
<feature type="compositionally biased region" description="Polar residues" evidence="1">
    <location>
        <begin position="32"/>
        <end position="54"/>
    </location>
</feature>
<comment type="caution">
    <text evidence="3">The sequence shown here is derived from an EMBL/GenBank/DDBJ whole genome shotgun (WGS) entry which is preliminary data.</text>
</comment>
<gene>
    <name evidence="3" type="ORF">FHS09_003345</name>
</gene>
<feature type="domain" description="Carbohydrate binding module xylan-binding" evidence="2">
    <location>
        <begin position="104"/>
        <end position="180"/>
    </location>
</feature>
<dbReference type="SUPFAM" id="SSF53474">
    <property type="entry name" value="alpha/beta-Hydrolases"/>
    <property type="match status" value="1"/>
</dbReference>
<name>A0A7W4WF69_9GAMM</name>
<protein>
    <recommendedName>
        <fullName evidence="2">Carbohydrate binding module xylan-binding domain-containing protein</fullName>
    </recommendedName>
</protein>
<evidence type="ECO:0000313" key="3">
    <source>
        <dbReference type="EMBL" id="MBB3062496.1"/>
    </source>
</evidence>
<dbReference type="Gene3D" id="2.60.60.40">
    <property type="match status" value="1"/>
</dbReference>
<evidence type="ECO:0000259" key="2">
    <source>
        <dbReference type="Pfam" id="PF16841"/>
    </source>
</evidence>
<dbReference type="InterPro" id="IPR029058">
    <property type="entry name" value="AB_hydrolase_fold"/>
</dbReference>
<dbReference type="Proteomes" id="UP000535937">
    <property type="component" value="Unassembled WGS sequence"/>
</dbReference>
<keyword evidence="4" id="KW-1185">Reference proteome</keyword>
<evidence type="ECO:0000313" key="4">
    <source>
        <dbReference type="Proteomes" id="UP000535937"/>
    </source>
</evidence>
<dbReference type="RefSeq" id="WP_221192059.1">
    <property type="nucleotide sequence ID" value="NZ_JACHWZ010000017.1"/>
</dbReference>
<evidence type="ECO:0000256" key="1">
    <source>
        <dbReference type="SAM" id="MobiDB-lite"/>
    </source>
</evidence>
<reference evidence="3 4" key="1">
    <citation type="submission" date="2020-08" db="EMBL/GenBank/DDBJ databases">
        <title>Genomic Encyclopedia of Type Strains, Phase III (KMG-III): the genomes of soil and plant-associated and newly described type strains.</title>
        <authorList>
            <person name="Whitman W."/>
        </authorList>
    </citation>
    <scope>NUCLEOTIDE SEQUENCE [LARGE SCALE GENOMIC DNA]</scope>
    <source>
        <strain evidence="3 4">CECT 8799</strain>
    </source>
</reference>
<sequence>MQLRHGVNDDVLDYNNFGEEIKQWTYVHELSQTPTATDTPQPNQSRTRYGSSGPNAPVEAISIQGAGHNISINAAEVIRFFGLDGTGPSGSSSSSSSSSGGGSTIAVRARGTTAQESITLRVGGIDVESWTLATGMRDYTATTALSGDVLVAFTNDNGDRDVQVDYVQVNGQARQAEDQSENTGAWDGSCGGGSFSEWLHCNGHINFGPVSGVSSGM</sequence>
<dbReference type="EMBL" id="JACHWZ010000017">
    <property type="protein sequence ID" value="MBB3062496.1"/>
    <property type="molecule type" value="Genomic_DNA"/>
</dbReference>
<proteinExistence type="predicted"/>
<organism evidence="3 4">
    <name type="scientific">Microbulbifer rhizosphaerae</name>
    <dbReference type="NCBI Taxonomy" id="1562603"/>
    <lineage>
        <taxon>Bacteria</taxon>
        <taxon>Pseudomonadati</taxon>
        <taxon>Pseudomonadota</taxon>
        <taxon>Gammaproteobacteria</taxon>
        <taxon>Cellvibrionales</taxon>
        <taxon>Microbulbiferaceae</taxon>
        <taxon>Microbulbifer</taxon>
    </lineage>
</organism>
<dbReference type="AlphaFoldDB" id="A0A7W4WF69"/>
<accession>A0A7W4WF69</accession>